<evidence type="ECO:0000256" key="1">
    <source>
        <dbReference type="SAM" id="Phobius"/>
    </source>
</evidence>
<evidence type="ECO:0000313" key="2">
    <source>
        <dbReference type="EMBL" id="QPC62581.1"/>
    </source>
</evidence>
<keyword evidence="1" id="KW-0472">Membrane</keyword>
<gene>
    <name evidence="2" type="ORF">HYE67_004812</name>
</gene>
<keyword evidence="1" id="KW-1133">Transmembrane helix</keyword>
<name>A0A7S8D5Z7_FUSCU</name>
<proteinExistence type="predicted"/>
<dbReference type="EMBL" id="CP064748">
    <property type="protein sequence ID" value="QPC62581.1"/>
    <property type="molecule type" value="Genomic_DNA"/>
</dbReference>
<organism evidence="2 3">
    <name type="scientific">Fusarium culmorum</name>
    <dbReference type="NCBI Taxonomy" id="5516"/>
    <lineage>
        <taxon>Eukaryota</taxon>
        <taxon>Fungi</taxon>
        <taxon>Dikarya</taxon>
        <taxon>Ascomycota</taxon>
        <taxon>Pezizomycotina</taxon>
        <taxon>Sordariomycetes</taxon>
        <taxon>Hypocreomycetidae</taxon>
        <taxon>Hypocreales</taxon>
        <taxon>Nectriaceae</taxon>
        <taxon>Fusarium</taxon>
    </lineage>
</organism>
<sequence length="77" mass="9443">MSFRLVLVFKEDRRFFMHLAGWDAFFVYWVLFVIAQRWVPILQDNYIVINEVWLCGTNQRSRHILPTMRMLHIGPRF</sequence>
<feature type="transmembrane region" description="Helical" evidence="1">
    <location>
        <begin position="15"/>
        <end position="35"/>
    </location>
</feature>
<dbReference type="AlphaFoldDB" id="A0A7S8D5Z7"/>
<keyword evidence="1" id="KW-0812">Transmembrane</keyword>
<accession>A0A7S8D5Z7</accession>
<reference evidence="2" key="1">
    <citation type="submission" date="2020-11" db="EMBL/GenBank/DDBJ databases">
        <title>The chromosome-scale genome resource for two endophytic Fusarium species: F. culmorum and F. pseudograminearum.</title>
        <authorList>
            <person name="Yuan Z."/>
        </authorList>
    </citation>
    <scope>NUCLEOTIDE SEQUENCE</scope>
    <source>
        <strain evidence="2">Class2-1B</strain>
    </source>
</reference>
<dbReference type="Proteomes" id="UP000663297">
    <property type="component" value="Chromosome 2"/>
</dbReference>
<evidence type="ECO:0000313" key="3">
    <source>
        <dbReference type="Proteomes" id="UP000663297"/>
    </source>
</evidence>
<protein>
    <submittedName>
        <fullName evidence="2">Uncharacterized protein</fullName>
    </submittedName>
</protein>